<dbReference type="PROSITE" id="PS50943">
    <property type="entry name" value="HTH_CROC1"/>
    <property type="match status" value="1"/>
</dbReference>
<sequence>MVKQEDIARILNVSRTTVARALNGKGNIKPETKKRILDLCEELGYVKNPISTSLALKNEKNIYAFIIKGRNNYYTETIKRGLRAAYKDMSMYKLNLFIVETHIDFPEEQVERVKKVIRQKQVDGIIITPLLKEKIKKIKIDNPDISFIALDLPLDRGTISIYSNYNKLGRILGNLLLNSLEKGDKVLLIETDDDMISAKDSFEGVYQKLLEERKNDIIGPIFISDLENNIPEVINKYLTKDIKAVYASRFLESMIEYIFEKEEYELKIVTIGLSDKIKKFIKEGKVKASLTPDYFEMSHTAINMMFECIYRGVKPEKIKNEHEFKIIVKENL</sequence>
<dbReference type="Gene3D" id="3.40.50.2300">
    <property type="match status" value="2"/>
</dbReference>
<dbReference type="SUPFAM" id="SSF47413">
    <property type="entry name" value="lambda repressor-like DNA-binding domains"/>
    <property type="match status" value="1"/>
</dbReference>
<dbReference type="EMBL" id="CYZX01000002">
    <property type="protein sequence ID" value="CUN75419.1"/>
    <property type="molecule type" value="Genomic_DNA"/>
</dbReference>
<proteinExistence type="predicted"/>
<evidence type="ECO:0000313" key="6">
    <source>
        <dbReference type="EMBL" id="CUN75419.1"/>
    </source>
</evidence>
<keyword evidence="3" id="KW-0804">Transcription</keyword>
<evidence type="ECO:0000256" key="3">
    <source>
        <dbReference type="ARBA" id="ARBA00023163"/>
    </source>
</evidence>
<keyword evidence="1" id="KW-0805">Transcription regulation</keyword>
<dbReference type="Proteomes" id="UP000095594">
    <property type="component" value="Unassembled WGS sequence"/>
</dbReference>
<evidence type="ECO:0000256" key="2">
    <source>
        <dbReference type="ARBA" id="ARBA00023125"/>
    </source>
</evidence>
<name>A0A173ZIG1_9CLOT</name>
<organism evidence="6 7">
    <name type="scientific">Clostridium disporicum</name>
    <dbReference type="NCBI Taxonomy" id="84024"/>
    <lineage>
        <taxon>Bacteria</taxon>
        <taxon>Bacillati</taxon>
        <taxon>Bacillota</taxon>
        <taxon>Clostridia</taxon>
        <taxon>Eubacteriales</taxon>
        <taxon>Clostridiaceae</taxon>
        <taxon>Clostridium</taxon>
    </lineage>
</organism>
<dbReference type="GO" id="GO:0000976">
    <property type="term" value="F:transcription cis-regulatory region binding"/>
    <property type="evidence" value="ECO:0007669"/>
    <property type="project" value="TreeGrafter"/>
</dbReference>
<feature type="domain" description="HTH cro/C1-type" evidence="5">
    <location>
        <begin position="4"/>
        <end position="46"/>
    </location>
</feature>
<dbReference type="OrthoDB" id="569491at2"/>
<dbReference type="SMART" id="SM00354">
    <property type="entry name" value="HTH_LACI"/>
    <property type="match status" value="1"/>
</dbReference>
<feature type="domain" description="HTH lacI-type" evidence="4">
    <location>
        <begin position="2"/>
        <end position="56"/>
    </location>
</feature>
<dbReference type="InterPro" id="IPR001387">
    <property type="entry name" value="Cro/C1-type_HTH"/>
</dbReference>
<evidence type="ECO:0000256" key="1">
    <source>
        <dbReference type="ARBA" id="ARBA00023015"/>
    </source>
</evidence>
<evidence type="ECO:0000259" key="5">
    <source>
        <dbReference type="PROSITE" id="PS50943"/>
    </source>
</evidence>
<dbReference type="PANTHER" id="PTHR30146">
    <property type="entry name" value="LACI-RELATED TRANSCRIPTIONAL REPRESSOR"/>
    <property type="match status" value="1"/>
</dbReference>
<evidence type="ECO:0000259" key="4">
    <source>
        <dbReference type="PROSITE" id="PS50932"/>
    </source>
</evidence>
<dbReference type="AlphaFoldDB" id="A0A173ZIG1"/>
<evidence type="ECO:0000313" key="7">
    <source>
        <dbReference type="Proteomes" id="UP000095594"/>
    </source>
</evidence>
<dbReference type="PANTHER" id="PTHR30146:SF144">
    <property type="entry name" value="LACI-FAMILY TRANSCRIPTION REGULATOR"/>
    <property type="match status" value="1"/>
</dbReference>
<dbReference type="CDD" id="cd01392">
    <property type="entry name" value="HTH_LacI"/>
    <property type="match status" value="1"/>
</dbReference>
<dbReference type="RefSeq" id="WP_055263517.1">
    <property type="nucleotide sequence ID" value="NZ_CABIXQ010000002.1"/>
</dbReference>
<gene>
    <name evidence="6" type="primary">ccpA_1</name>
    <name evidence="6" type="ORF">ERS852471_00468</name>
</gene>
<dbReference type="Pfam" id="PF00356">
    <property type="entry name" value="LacI"/>
    <property type="match status" value="1"/>
</dbReference>
<dbReference type="Gene3D" id="1.10.260.40">
    <property type="entry name" value="lambda repressor-like DNA-binding domains"/>
    <property type="match status" value="1"/>
</dbReference>
<dbReference type="GO" id="GO:0003700">
    <property type="term" value="F:DNA-binding transcription factor activity"/>
    <property type="evidence" value="ECO:0007669"/>
    <property type="project" value="TreeGrafter"/>
</dbReference>
<accession>A0A173ZIG1</accession>
<dbReference type="InterPro" id="IPR025997">
    <property type="entry name" value="SBP_2_dom"/>
</dbReference>
<dbReference type="InterPro" id="IPR010982">
    <property type="entry name" value="Lambda_DNA-bd_dom_sf"/>
</dbReference>
<protein>
    <submittedName>
        <fullName evidence="6">Putative transcriptional regulator</fullName>
    </submittedName>
</protein>
<dbReference type="PROSITE" id="PS50932">
    <property type="entry name" value="HTH_LACI_2"/>
    <property type="match status" value="1"/>
</dbReference>
<dbReference type="InterPro" id="IPR028082">
    <property type="entry name" value="Peripla_BP_I"/>
</dbReference>
<reference evidence="6 7" key="1">
    <citation type="submission" date="2015-09" db="EMBL/GenBank/DDBJ databases">
        <authorList>
            <consortium name="Pathogen Informatics"/>
        </authorList>
    </citation>
    <scope>NUCLEOTIDE SEQUENCE [LARGE SCALE GENOMIC DNA]</scope>
    <source>
        <strain evidence="6 7">2789STDY5834856</strain>
    </source>
</reference>
<keyword evidence="2" id="KW-0238">DNA-binding</keyword>
<dbReference type="SUPFAM" id="SSF53822">
    <property type="entry name" value="Periplasmic binding protein-like I"/>
    <property type="match status" value="1"/>
</dbReference>
<dbReference type="Pfam" id="PF13407">
    <property type="entry name" value="Peripla_BP_4"/>
    <property type="match status" value="1"/>
</dbReference>
<dbReference type="InterPro" id="IPR000843">
    <property type="entry name" value="HTH_LacI"/>
</dbReference>